<comment type="caution">
    <text evidence="1">The sequence shown here is derived from an EMBL/GenBank/DDBJ whole genome shotgun (WGS) entry which is preliminary data.</text>
</comment>
<dbReference type="PANTHER" id="PTHR47623:SF1">
    <property type="entry name" value="OS09G0287300 PROTEIN"/>
    <property type="match status" value="1"/>
</dbReference>
<dbReference type="EMBL" id="JACIDO010000002">
    <property type="protein sequence ID" value="MBB3935218.1"/>
    <property type="molecule type" value="Genomic_DNA"/>
</dbReference>
<dbReference type="Proteomes" id="UP000531216">
    <property type="component" value="Unassembled WGS sequence"/>
</dbReference>
<dbReference type="Pfam" id="PF00300">
    <property type="entry name" value="His_Phos_1"/>
    <property type="match status" value="1"/>
</dbReference>
<dbReference type="SMART" id="SM00855">
    <property type="entry name" value="PGAM"/>
    <property type="match status" value="1"/>
</dbReference>
<evidence type="ECO:0000313" key="2">
    <source>
        <dbReference type="Proteomes" id="UP000531216"/>
    </source>
</evidence>
<sequence>MTSERTVHILRHAHSSWAVPGQRDHQRVLDDRGRADAVRMAEEAHAIGSRVGMVVCSTAVRARQTLDLFRRALPQDVPVRFSDELYALGRAAYVGEIDAFAGPGELLLVGHNPTIEDLALHLCEGDETSQRLLRSGVGTSNWLTIDLNAGTSQRGRLRVLLKP</sequence>
<dbReference type="InterPro" id="IPR029033">
    <property type="entry name" value="His_PPase_superfam"/>
</dbReference>
<gene>
    <name evidence="1" type="ORF">GGR05_001346</name>
</gene>
<name>A0A7W6BUB9_9HYPH</name>
<accession>A0A7W6BUB9</accession>
<organism evidence="1 2">
    <name type="scientific">Aureimonas phyllosphaerae</name>
    <dbReference type="NCBI Taxonomy" id="1166078"/>
    <lineage>
        <taxon>Bacteria</taxon>
        <taxon>Pseudomonadati</taxon>
        <taxon>Pseudomonadota</taxon>
        <taxon>Alphaproteobacteria</taxon>
        <taxon>Hyphomicrobiales</taxon>
        <taxon>Aurantimonadaceae</taxon>
        <taxon>Aureimonas</taxon>
    </lineage>
</organism>
<dbReference type="AlphaFoldDB" id="A0A7W6BUB9"/>
<dbReference type="InterPro" id="IPR013078">
    <property type="entry name" value="His_Pase_superF_clade-1"/>
</dbReference>
<protein>
    <submittedName>
        <fullName evidence="1">Phosphohistidine phosphatase</fullName>
        <ecNumber evidence="1">3.1.3.-</ecNumber>
    </submittedName>
</protein>
<dbReference type="PANTHER" id="PTHR47623">
    <property type="entry name" value="OS09G0287300 PROTEIN"/>
    <property type="match status" value="1"/>
</dbReference>
<dbReference type="GO" id="GO:0016787">
    <property type="term" value="F:hydrolase activity"/>
    <property type="evidence" value="ECO:0007669"/>
    <property type="project" value="UniProtKB-KW"/>
</dbReference>
<evidence type="ECO:0000313" key="1">
    <source>
        <dbReference type="EMBL" id="MBB3935218.1"/>
    </source>
</evidence>
<dbReference type="RefSeq" id="WP_175526749.1">
    <property type="nucleotide sequence ID" value="NZ_FOOA01000002.1"/>
</dbReference>
<dbReference type="CDD" id="cd07067">
    <property type="entry name" value="HP_PGM_like"/>
    <property type="match status" value="1"/>
</dbReference>
<proteinExistence type="predicted"/>
<dbReference type="SUPFAM" id="SSF53254">
    <property type="entry name" value="Phosphoglycerate mutase-like"/>
    <property type="match status" value="1"/>
</dbReference>
<reference evidence="1 2" key="1">
    <citation type="submission" date="2020-08" db="EMBL/GenBank/DDBJ databases">
        <title>Genomic Encyclopedia of Type Strains, Phase IV (KMG-IV): sequencing the most valuable type-strain genomes for metagenomic binning, comparative biology and taxonomic classification.</title>
        <authorList>
            <person name="Goeker M."/>
        </authorList>
    </citation>
    <scope>NUCLEOTIDE SEQUENCE [LARGE SCALE GENOMIC DNA]</scope>
    <source>
        <strain evidence="1 2">DSM 25024</strain>
    </source>
</reference>
<keyword evidence="2" id="KW-1185">Reference proteome</keyword>
<dbReference type="Gene3D" id="3.40.50.1240">
    <property type="entry name" value="Phosphoglycerate mutase-like"/>
    <property type="match status" value="1"/>
</dbReference>
<keyword evidence="1" id="KW-0378">Hydrolase</keyword>
<dbReference type="EC" id="3.1.3.-" evidence="1"/>